<evidence type="ECO:0000313" key="1">
    <source>
        <dbReference type="EMBL" id="KLD98482.1"/>
    </source>
</evidence>
<evidence type="ECO:0008006" key="3">
    <source>
        <dbReference type="Google" id="ProtNLM"/>
    </source>
</evidence>
<proteinExistence type="predicted"/>
<organism evidence="1 2">
    <name type="scientific">Aliarcobacter butzleri L348</name>
    <dbReference type="NCBI Taxonomy" id="1447256"/>
    <lineage>
        <taxon>Bacteria</taxon>
        <taxon>Pseudomonadati</taxon>
        <taxon>Campylobacterota</taxon>
        <taxon>Epsilonproteobacteria</taxon>
        <taxon>Campylobacterales</taxon>
        <taxon>Arcobacteraceae</taxon>
        <taxon>Aliarcobacter</taxon>
    </lineage>
</organism>
<sequence length="256" mass="29882">MLYKKIFLISLIFTNCLLADKFDVIKQLEDEAFKKGQEMDLSSLQKNMKEQKFDDNISEIYSNALKNVEIETKRMQGENVFLENMKQNKTKFTKTELDFQKFLENNRIYIFMSESVPMDVWHTYGKLMHDKKLTNTNMVLRGCIGGDCSKIAPTASFIIRLKQYDKNNEINPNVIIDPLLFRKYNITQAPCVVFAENTQTKDSTQSEGNSENFNAKNIYKSCGDWDFVWHLKEIQKKANNYELEEIIAYLEPKGAL</sequence>
<dbReference type="PATRIC" id="fig|1447256.3.peg.1692"/>
<dbReference type="Proteomes" id="UP000035514">
    <property type="component" value="Unassembled WGS sequence"/>
</dbReference>
<dbReference type="RefSeq" id="WP_046997002.1">
    <property type="nucleotide sequence ID" value="NZ_JAIQ01000122.1"/>
</dbReference>
<accession>A0A0G9K2Q4</accession>
<reference evidence="1 2" key="1">
    <citation type="submission" date="2014-01" db="EMBL/GenBank/DDBJ databases">
        <title>Development of a Comparative Genomic Fingerprinting Assay for High Resolution Genotyping of Arcobacter butzleri.</title>
        <authorList>
            <person name="Webb A.L."/>
            <person name="Inglis G.D."/>
            <person name="Kruczkiewicz P."/>
            <person name="Selinger L.B."/>
            <person name="Taboada E.N."/>
        </authorList>
    </citation>
    <scope>NUCLEOTIDE SEQUENCE [LARGE SCALE GENOMIC DNA]</scope>
    <source>
        <strain evidence="1 2">L348</strain>
    </source>
</reference>
<comment type="caution">
    <text evidence="1">The sequence shown here is derived from an EMBL/GenBank/DDBJ whole genome shotgun (WGS) entry which is preliminary data.</text>
</comment>
<protein>
    <recommendedName>
        <fullName evidence="3">Conjugal transfer protein TrbC</fullName>
    </recommendedName>
</protein>
<dbReference type="Pfam" id="PF09673">
    <property type="entry name" value="TrbC_Ftype"/>
    <property type="match status" value="1"/>
</dbReference>
<dbReference type="AlphaFoldDB" id="A0A0G9K2Q4"/>
<dbReference type="InterPro" id="IPR019106">
    <property type="entry name" value="T4SS_TrbC"/>
</dbReference>
<name>A0A0G9K2Q4_9BACT</name>
<evidence type="ECO:0000313" key="2">
    <source>
        <dbReference type="Proteomes" id="UP000035514"/>
    </source>
</evidence>
<dbReference type="EMBL" id="JAIQ01000122">
    <property type="protein sequence ID" value="KLD98482.1"/>
    <property type="molecule type" value="Genomic_DNA"/>
</dbReference>
<gene>
    <name evidence="1" type="ORF">AA20_08665</name>
</gene>